<proteinExistence type="predicted"/>
<accession>A0ACC1T9L9</accession>
<dbReference type="Proteomes" id="UP001148662">
    <property type="component" value="Unassembled WGS sequence"/>
</dbReference>
<comment type="caution">
    <text evidence="1">The sequence shown here is derived from an EMBL/GenBank/DDBJ whole genome shotgun (WGS) entry which is preliminary data.</text>
</comment>
<name>A0ACC1T9L9_9APHY</name>
<protein>
    <submittedName>
        <fullName evidence="1">Uncharacterized protein</fullName>
    </submittedName>
</protein>
<evidence type="ECO:0000313" key="1">
    <source>
        <dbReference type="EMBL" id="KAJ3556163.1"/>
    </source>
</evidence>
<organism evidence="1 2">
    <name type="scientific">Phlebia brevispora</name>
    <dbReference type="NCBI Taxonomy" id="194682"/>
    <lineage>
        <taxon>Eukaryota</taxon>
        <taxon>Fungi</taxon>
        <taxon>Dikarya</taxon>
        <taxon>Basidiomycota</taxon>
        <taxon>Agaricomycotina</taxon>
        <taxon>Agaricomycetes</taxon>
        <taxon>Polyporales</taxon>
        <taxon>Meruliaceae</taxon>
        <taxon>Phlebia</taxon>
    </lineage>
</organism>
<gene>
    <name evidence="1" type="ORF">NM688_g2180</name>
</gene>
<reference evidence="1" key="1">
    <citation type="submission" date="2022-07" db="EMBL/GenBank/DDBJ databases">
        <title>Genome Sequence of Phlebia brevispora.</title>
        <authorList>
            <person name="Buettner E."/>
        </authorList>
    </citation>
    <scope>NUCLEOTIDE SEQUENCE</scope>
    <source>
        <strain evidence="1">MPL23</strain>
    </source>
</reference>
<evidence type="ECO:0000313" key="2">
    <source>
        <dbReference type="Proteomes" id="UP001148662"/>
    </source>
</evidence>
<keyword evidence="2" id="KW-1185">Reference proteome</keyword>
<sequence>MNIPEDTDEEFLARMAASKATSPFVEGSHPKHKIHEKKATQIAPSTDVFLHSSKRTAQTTKLEDYKPQGKKTRTLARYRTEEPAEYFARVLEIAAFLRSIHDRSPVVASVAVSSLAQEPQEKIPVIDIPANNRCRGTLAADVNDLQVSDEPAHAHPSEMSKEREGANIPGEEDDNPSVKQSHVVADNIDKRTIQIASSSRECRKNERGLPVARATPGRSATRPQETLGSDPSVSEVRVSSKRTALDAELQGGLAGNDRTVGKDSMTSVECVHICQSSEGPGLFRTSEKGSKKTPAEQPRARSVEATNMGLSTPHVEHKEASPSNTAGVARRLPSQEPGNSSPKEAKNGYLPAMQAEQEVKGKGGPSCVLITPRRVAEQSYITTPGNSTVKNPPKMSFLKPGYTASLFKPRPCEASSDLPSKTVKPQKKTKMAKPPPMTPPEYARWLASKLSDGELRYKNKKILEGTCIYFYGGDFNFATPVTQNRMTLYGATLLPEFDQARVTHIITESSLKLLLRSCGVKSLKDIRADIPILRWSWVASGMASTKGKCGYYHDHAAFSQRVLCDPRVEARVKADLARVVDKGKGKAKARDRWDYDSESEEEYSKISRVFLACVHASLLTLSHREFTPDEIVPPVGSDKGSRKSSEREGQGDAHADRVQPESGRSDAGAGPSSLHDPLAEFYEMARAEQQEEEAQRWADLSRHNTENEDEHSENATKGAASSIKGANGHKLTGFQCDKKGPVNKGPCPNQDIVDQLTELKRLHETKLGDGNSWRVYTYSRVIPAIRAHPTRITTLEEARKIPRVGDKTAMKIMEIVNTGKLTRIAYERTDDVKAIEAFMGIYGVGINVAHRWYAQGCRTLDDIKARKNGIKLSEPQEIGLKFYDDINSRMPRQEAQDIFDLIKPIALDIDPRLEVEIMGSFRRGKADCGDIDIMITRPTDDGRTHGGVLRYLLHELRKRGIVTEDLCVPEDWDDLELVYRGLCRKDSGSRRRRIDFLAVPYESRGAARLYYTEQGDDIFNRSMRLKANKMGYSLNQRGLYHGVVRNPSNRLEKLEKGQILASKTEREIFDILGVPWQEPHERARS</sequence>
<dbReference type="EMBL" id="JANHOG010000265">
    <property type="protein sequence ID" value="KAJ3556163.1"/>
    <property type="molecule type" value="Genomic_DNA"/>
</dbReference>